<dbReference type="Proteomes" id="UP000529795">
    <property type="component" value="Unassembled WGS sequence"/>
</dbReference>
<keyword evidence="5" id="KW-0106">Calcium</keyword>
<dbReference type="Pfam" id="PF17963">
    <property type="entry name" value="Big_9"/>
    <property type="match status" value="1"/>
</dbReference>
<dbReference type="Pfam" id="PF03160">
    <property type="entry name" value="Calx-beta"/>
    <property type="match status" value="3"/>
</dbReference>
<evidence type="ECO:0000259" key="8">
    <source>
        <dbReference type="PROSITE" id="PS51841"/>
    </source>
</evidence>
<dbReference type="GO" id="GO:0090729">
    <property type="term" value="F:toxin activity"/>
    <property type="evidence" value="ECO:0007669"/>
    <property type="project" value="UniProtKB-KW"/>
</dbReference>
<organism evidence="9 10">
    <name type="scientific">Sphingomonas jinjuensis</name>
    <dbReference type="NCBI Taxonomy" id="535907"/>
    <lineage>
        <taxon>Bacteria</taxon>
        <taxon>Pseudomonadati</taxon>
        <taxon>Pseudomonadota</taxon>
        <taxon>Alphaproteobacteria</taxon>
        <taxon>Sphingomonadales</taxon>
        <taxon>Sphingomonadaceae</taxon>
        <taxon>Sphingomonas</taxon>
    </lineage>
</organism>
<keyword evidence="4" id="KW-0677">Repeat</keyword>
<dbReference type="CDD" id="cd04486">
    <property type="entry name" value="YhcR_OBF_like"/>
    <property type="match status" value="1"/>
</dbReference>
<comment type="subcellular location">
    <subcellularLocation>
        <location evidence="1">Membrane</location>
    </subcellularLocation>
</comment>
<keyword evidence="7" id="KW-0472">Membrane</keyword>
<dbReference type="Pfam" id="PF00353">
    <property type="entry name" value="HemolysinCabind"/>
    <property type="match status" value="2"/>
</dbReference>
<protein>
    <recommendedName>
        <fullName evidence="8">LTD domain-containing protein</fullName>
    </recommendedName>
</protein>
<gene>
    <name evidence="9" type="ORF">GGQ80_001885</name>
</gene>
<evidence type="ECO:0000256" key="4">
    <source>
        <dbReference type="ARBA" id="ARBA00022737"/>
    </source>
</evidence>
<dbReference type="RefSeq" id="WP_183984020.1">
    <property type="nucleotide sequence ID" value="NZ_JACIEV010000004.1"/>
</dbReference>
<keyword evidence="2" id="KW-0800">Toxin</keyword>
<dbReference type="InterPro" id="IPR038081">
    <property type="entry name" value="CalX-like_sf"/>
</dbReference>
<evidence type="ECO:0000256" key="7">
    <source>
        <dbReference type="ARBA" id="ARBA00023136"/>
    </source>
</evidence>
<evidence type="ECO:0000313" key="10">
    <source>
        <dbReference type="Proteomes" id="UP000529795"/>
    </source>
</evidence>
<dbReference type="InterPro" id="IPR001343">
    <property type="entry name" value="Hemolysn_Ca-bd"/>
</dbReference>
<proteinExistence type="predicted"/>
<accession>A0A840F8D1</accession>
<dbReference type="PRINTS" id="PR00313">
    <property type="entry name" value="CABNDNGRPT"/>
</dbReference>
<dbReference type="PRINTS" id="PR01488">
    <property type="entry name" value="RTXTOXINA"/>
</dbReference>
<dbReference type="GO" id="GO:0016020">
    <property type="term" value="C:membrane"/>
    <property type="evidence" value="ECO:0007669"/>
    <property type="project" value="UniProtKB-SubCell"/>
</dbReference>
<dbReference type="PROSITE" id="PS51841">
    <property type="entry name" value="LTD"/>
    <property type="match status" value="1"/>
</dbReference>
<dbReference type="SUPFAM" id="SSF141072">
    <property type="entry name" value="CalX-like"/>
    <property type="match status" value="3"/>
</dbReference>
<dbReference type="PANTHER" id="PTHR42834">
    <property type="entry name" value="ENDONUCLEASE/EXONUCLEASE/PHOSPHATASE FAMILY PROTEIN (AFU_ORTHOLOGUE AFUA_3G09210)"/>
    <property type="match status" value="1"/>
</dbReference>
<dbReference type="SMART" id="SM00237">
    <property type="entry name" value="Calx_beta"/>
    <property type="match status" value="3"/>
</dbReference>
<dbReference type="GO" id="GO:0005576">
    <property type="term" value="C:extracellular region"/>
    <property type="evidence" value="ECO:0007669"/>
    <property type="project" value="InterPro"/>
</dbReference>
<evidence type="ECO:0000313" key="9">
    <source>
        <dbReference type="EMBL" id="MBB4153979.1"/>
    </source>
</evidence>
<reference evidence="9 10" key="1">
    <citation type="submission" date="2020-08" db="EMBL/GenBank/DDBJ databases">
        <title>Genomic Encyclopedia of Type Strains, Phase IV (KMG-IV): sequencing the most valuable type-strain genomes for metagenomic binning, comparative biology and taxonomic classification.</title>
        <authorList>
            <person name="Goeker M."/>
        </authorList>
    </citation>
    <scope>NUCLEOTIDE SEQUENCE [LARGE SCALE GENOMIC DNA]</scope>
    <source>
        <strain evidence="9 10">YC6723</strain>
    </source>
</reference>
<dbReference type="InterPro" id="IPR036691">
    <property type="entry name" value="Endo/exonu/phosph_ase_sf"/>
</dbReference>
<evidence type="ECO:0000256" key="5">
    <source>
        <dbReference type="ARBA" id="ARBA00022837"/>
    </source>
</evidence>
<dbReference type="GO" id="GO:0005509">
    <property type="term" value="F:calcium ion binding"/>
    <property type="evidence" value="ECO:0007669"/>
    <property type="project" value="InterPro"/>
</dbReference>
<feature type="domain" description="LTD" evidence="8">
    <location>
        <begin position="427"/>
        <end position="530"/>
    </location>
</feature>
<dbReference type="Gene3D" id="2.60.40.2030">
    <property type="match status" value="3"/>
</dbReference>
<evidence type="ECO:0000256" key="6">
    <source>
        <dbReference type="ARBA" id="ARBA00023026"/>
    </source>
</evidence>
<dbReference type="GO" id="GO:0007154">
    <property type="term" value="P:cell communication"/>
    <property type="evidence" value="ECO:0007669"/>
    <property type="project" value="InterPro"/>
</dbReference>
<dbReference type="EMBL" id="JACIEV010000004">
    <property type="protein sequence ID" value="MBB4153979.1"/>
    <property type="molecule type" value="Genomic_DNA"/>
</dbReference>
<dbReference type="GO" id="GO:0003824">
    <property type="term" value="F:catalytic activity"/>
    <property type="evidence" value="ECO:0007669"/>
    <property type="project" value="InterPro"/>
</dbReference>
<dbReference type="PANTHER" id="PTHR42834:SF1">
    <property type="entry name" value="ENDONUCLEASE_EXONUCLEASE_PHOSPHATASE FAMILY PROTEIN (AFU_ORTHOLOGUE AFUA_3G09210)"/>
    <property type="match status" value="1"/>
</dbReference>
<dbReference type="InterPro" id="IPR011049">
    <property type="entry name" value="Serralysin-like_metalloprot_C"/>
</dbReference>
<sequence length="1548" mass="155581">MAQLGDIAIVGFSADTNAGTATTVNGKTFAFVLLAELGGETISFTDNGWYAAGGFRANEGVVTYTVPVGTPVGTVIRIQSPTTGNFAFNANGDQLFAYVGTQANPTFLFAVDFADGNTTYAADATSATTSAVPAGLTFGVNALAFGQDNGAYAGPLTGTKAEILSAIADPKNWTLDDAVTPAYPANFTVTAATGPGTFAFQSTGVAVSEGNAGNTPIEFVVTRSGGASGAATVSYSFAHGTTDNTDFATVPAGGTISFADGQTSKSIVLNIAGDTVFEANETFGLTLTGTSIGTIGTNASATGTISNDDPAPAGTLSIASASVTEGNAGTTPIDFTVTRSGGSTGVVSATWTAAFTGTASADDLSGATTGTVTFGDGETTKRITLNVVGDTRFEGNETFSVTLSGAQGGATIGTATATGTILNDDAAPPPAPLFINEIHYDNFGADSGEAIEIAGPAGTDLSGWSVVLYNGNGGAAYNTTQLTGSIADQNNGYGTIVVTYAGDGIQNGSPDGIALVAPNGQVVQFLSYEGTMTATTGPAAGMTSTDIGVSEESVTPGLSLQLTGEGAIGADFTWTQASPNSFGSNYVADARVSQGQLVGAVNAGQSFLPANGTGFVRISDARVNEGDSGTSALTFTVTRSGGSAAAGSVDYALNLDGSADGNDVSATTPRTGTVSFGVGETSKTISVAIIGDTLPEGNETLSIRLSNPTGNTVVRDDLGIGTIVNDDAVILKTYEIQGTGATSDYVGQRVTTQGIVTAVGNAGFYIQDGVGDGNAATSDAVFVATTSKAALSIGDAVSVSGLIAESGSSGALTLTSFAAGAQVGVLSSGNALPAAVLIGTGGLTPPTESISAGIAFYEKLEGMRISVDAPLVVAKTEGGETWVVASGGAGATGVNAHGGITISAGDFNPERILLDSVSDIYAGFTGSYAQGDRLSTTTGILTYGGGTNSVSYRLAVTDAVTQTADANLQPEITNLVGDKTHLTIASFNMENADPTDGATKFNLLAQSVVYNLRAPDIIFAQEIQDADGAGAGTNYSGTVTANALISAIDALGGPHYSYVEVAPTANNQNGGEPNGNIRNGFFYLADRVSYVDGSATLLTATAFDGSRKPLVADFTFNNQRITAIDVHSTSRLGSDPLFGATQPPVDGGDSGRIAQAQAVKAHVDGLLASDPNHNIVVGGDFNGFYFERALSQLGSNGLTNLNGLIPVAERYSYLFEGNLQQIDHLLATDRLYANAEFDAVHINTLKPVGTPEATDHDQVIARFQIVNTAPVAVADTLAINENATSINLYATLLGNDSDADGNTLTIVSVDATGTQGQLVFDAATKTLTYAANADGFDTLATGATATDSFTYTLSDGQLTTTATVSVTVTGIADGETRSGGNGADVLVGTAGEDRLYGNGGNDTLSGGAGADFLNGGAGNDVLNGEAGRDWLIGGAGLDTLSGGAGNDYLSGEAGNDLLTGGAGADIFAFGTVGGRDTITDFDTKVDTILLASNLQLLGSAVGDVNKDGIADLTLTFSSGTSAILLGVSDFAAVQIVSTPEPLITTPQF</sequence>
<evidence type="ECO:0000256" key="1">
    <source>
        <dbReference type="ARBA" id="ARBA00004370"/>
    </source>
</evidence>
<keyword evidence="6" id="KW-0843">Virulence</keyword>
<dbReference type="SUPFAM" id="SSF56219">
    <property type="entry name" value="DNase I-like"/>
    <property type="match status" value="1"/>
</dbReference>
<comment type="caution">
    <text evidence="9">The sequence shown here is derived from an EMBL/GenBank/DDBJ whole genome shotgun (WGS) entry which is preliminary data.</text>
</comment>
<keyword evidence="3" id="KW-0732">Signal</keyword>
<dbReference type="SUPFAM" id="SSF51120">
    <property type="entry name" value="beta-Roll"/>
    <property type="match status" value="2"/>
</dbReference>
<dbReference type="InterPro" id="IPR003995">
    <property type="entry name" value="RTX_toxin_determinant-A"/>
</dbReference>
<dbReference type="InterPro" id="IPR018511">
    <property type="entry name" value="Hemolysin-typ_Ca-bd_CS"/>
</dbReference>
<dbReference type="Gene3D" id="3.60.10.10">
    <property type="entry name" value="Endonuclease/exonuclease/phosphatase"/>
    <property type="match status" value="1"/>
</dbReference>
<dbReference type="PROSITE" id="PS00330">
    <property type="entry name" value="HEMOLYSIN_CALCIUM"/>
    <property type="match status" value="2"/>
</dbReference>
<evidence type="ECO:0000256" key="3">
    <source>
        <dbReference type="ARBA" id="ARBA00022729"/>
    </source>
</evidence>
<dbReference type="Gene3D" id="2.150.10.10">
    <property type="entry name" value="Serralysin-like metalloprotease, C-terminal"/>
    <property type="match status" value="2"/>
</dbReference>
<evidence type="ECO:0000256" key="2">
    <source>
        <dbReference type="ARBA" id="ARBA00022656"/>
    </source>
</evidence>
<dbReference type="InterPro" id="IPR001322">
    <property type="entry name" value="Lamin_tail_dom"/>
</dbReference>
<dbReference type="InterPro" id="IPR003644">
    <property type="entry name" value="Calx_beta"/>
</dbReference>
<keyword evidence="10" id="KW-1185">Reference proteome</keyword>
<name>A0A840F8D1_9SPHN</name>